<comment type="caution">
    <text evidence="2">The sequence shown here is derived from an EMBL/GenBank/DDBJ whole genome shotgun (WGS) entry which is preliminary data.</text>
</comment>
<evidence type="ECO:0000256" key="1">
    <source>
        <dbReference type="ARBA" id="ARBA00009320"/>
    </source>
</evidence>
<dbReference type="PANTHER" id="PTHR42743:SF11">
    <property type="entry name" value="AMINODEOXYCHORISMATE LYASE"/>
    <property type="match status" value="1"/>
</dbReference>
<comment type="similarity">
    <text evidence="1">Belongs to the class-IV pyridoxal-phosphate-dependent aminotransferase family.</text>
</comment>
<dbReference type="AlphaFoldDB" id="A0A931E595"/>
<dbReference type="PANTHER" id="PTHR42743">
    <property type="entry name" value="AMINO-ACID AMINOTRANSFERASE"/>
    <property type="match status" value="1"/>
</dbReference>
<sequence length="209" mass="23859">MTSHCTHITLRVTGVEHPGQNEILASQENDGNKVVQELMLGAFDKPVAFFKQMTHHLVALNEDFLQQMKNILFIRDPKQIISSYAQVRPDVTMQDIGIAKQWELYQQLTGNNQHCTVLDSNEILKAPEQVLSTLCTAIDIPFDKAMLHWPTGPKPADGVWAKYWYANVHRSTGFEKQATSSRPLPAYLEPLYQESKTYYDQLFQHSIKA</sequence>
<accession>A0A931E595</accession>
<evidence type="ECO:0008006" key="4">
    <source>
        <dbReference type="Google" id="ProtNLM"/>
    </source>
</evidence>
<dbReference type="InterPro" id="IPR027417">
    <property type="entry name" value="P-loop_NTPase"/>
</dbReference>
<reference evidence="2" key="1">
    <citation type="submission" date="2020-11" db="EMBL/GenBank/DDBJ databases">
        <title>Bacterial whole genome sequence for Panacibacter sp. DH6.</title>
        <authorList>
            <person name="Le V."/>
            <person name="Ko S."/>
            <person name="Ahn C.-Y."/>
            <person name="Oh H.-M."/>
        </authorList>
    </citation>
    <scope>NUCLEOTIDE SEQUENCE</scope>
    <source>
        <strain evidence="2">DH6</strain>
    </source>
</reference>
<dbReference type="Proteomes" id="UP000628448">
    <property type="component" value="Unassembled WGS sequence"/>
</dbReference>
<dbReference type="InterPro" id="IPR050571">
    <property type="entry name" value="Class-IV_PLP-Dep_Aminotrnsfr"/>
</dbReference>
<evidence type="ECO:0000313" key="2">
    <source>
        <dbReference type="EMBL" id="MBG9374664.1"/>
    </source>
</evidence>
<organism evidence="2 3">
    <name type="scientific">Panacibacter microcysteis</name>
    <dbReference type="NCBI Taxonomy" id="2793269"/>
    <lineage>
        <taxon>Bacteria</taxon>
        <taxon>Pseudomonadati</taxon>
        <taxon>Bacteroidota</taxon>
        <taxon>Chitinophagia</taxon>
        <taxon>Chitinophagales</taxon>
        <taxon>Chitinophagaceae</taxon>
        <taxon>Panacibacter</taxon>
    </lineage>
</organism>
<protein>
    <recommendedName>
        <fullName evidence="4">Sulfotransferase family protein</fullName>
    </recommendedName>
</protein>
<evidence type="ECO:0000313" key="3">
    <source>
        <dbReference type="Proteomes" id="UP000628448"/>
    </source>
</evidence>
<name>A0A931E595_9BACT</name>
<dbReference type="Gene3D" id="3.40.50.300">
    <property type="entry name" value="P-loop containing nucleotide triphosphate hydrolases"/>
    <property type="match status" value="1"/>
</dbReference>
<dbReference type="RefSeq" id="WP_196988763.1">
    <property type="nucleotide sequence ID" value="NZ_JADWYR010000001.1"/>
</dbReference>
<proteinExistence type="inferred from homology"/>
<dbReference type="SUPFAM" id="SSF52540">
    <property type="entry name" value="P-loop containing nucleoside triphosphate hydrolases"/>
    <property type="match status" value="1"/>
</dbReference>
<dbReference type="EMBL" id="JADWYR010000001">
    <property type="protein sequence ID" value="MBG9374664.1"/>
    <property type="molecule type" value="Genomic_DNA"/>
</dbReference>
<dbReference type="GO" id="GO:0019752">
    <property type="term" value="P:carboxylic acid metabolic process"/>
    <property type="evidence" value="ECO:0007669"/>
    <property type="project" value="TreeGrafter"/>
</dbReference>
<dbReference type="Pfam" id="PF19798">
    <property type="entry name" value="Sulfotransfer_5"/>
    <property type="match status" value="1"/>
</dbReference>
<gene>
    <name evidence="2" type="ORF">I5907_00330</name>
</gene>
<keyword evidence="3" id="KW-1185">Reference proteome</keyword>